<dbReference type="PANTHER" id="PTHR45985:SF3">
    <property type="entry name" value="CHITIN DEACETYLASE-LIKE 4"/>
    <property type="match status" value="1"/>
</dbReference>
<dbReference type="PANTHER" id="PTHR45985">
    <property type="match status" value="1"/>
</dbReference>
<dbReference type="WBParaSite" id="GPUH_0000906901-mRNA-1">
    <property type="protein sequence ID" value="GPUH_0000906901-mRNA-1"/>
    <property type="gene ID" value="GPUH_0000906901"/>
</dbReference>
<dbReference type="AlphaFoldDB" id="A0A183DK18"/>
<reference evidence="1 2" key="2">
    <citation type="submission" date="2018-11" db="EMBL/GenBank/DDBJ databases">
        <authorList>
            <consortium name="Pathogen Informatics"/>
        </authorList>
    </citation>
    <scope>NUCLEOTIDE SEQUENCE [LARGE SCALE GENOMIC DNA]</scope>
</reference>
<evidence type="ECO:0000313" key="3">
    <source>
        <dbReference type="WBParaSite" id="GPUH_0000906901-mRNA-1"/>
    </source>
</evidence>
<evidence type="ECO:0000313" key="1">
    <source>
        <dbReference type="EMBL" id="VDK67725.1"/>
    </source>
</evidence>
<sequence>MQCSGNSICANGFCTCPSGERVISGVCAAVDSQGAPGEVCEPGYTKCTGGSICVDHYCKCLSNQFHIKSGFQPSVSLVIARNCKKKRDRM</sequence>
<dbReference type="OrthoDB" id="5865965at2759"/>
<protein>
    <submittedName>
        <fullName evidence="3">EB domain-containing protein</fullName>
    </submittedName>
</protein>
<proteinExistence type="predicted"/>
<name>A0A183DK18_9BILA</name>
<keyword evidence="2" id="KW-1185">Reference proteome</keyword>
<dbReference type="Proteomes" id="UP000271098">
    <property type="component" value="Unassembled WGS sequence"/>
</dbReference>
<accession>A0A183DK18</accession>
<evidence type="ECO:0000313" key="2">
    <source>
        <dbReference type="Proteomes" id="UP000271098"/>
    </source>
</evidence>
<organism evidence="3">
    <name type="scientific">Gongylonema pulchrum</name>
    <dbReference type="NCBI Taxonomy" id="637853"/>
    <lineage>
        <taxon>Eukaryota</taxon>
        <taxon>Metazoa</taxon>
        <taxon>Ecdysozoa</taxon>
        <taxon>Nematoda</taxon>
        <taxon>Chromadorea</taxon>
        <taxon>Rhabditida</taxon>
        <taxon>Spirurina</taxon>
        <taxon>Spiruromorpha</taxon>
        <taxon>Spiruroidea</taxon>
        <taxon>Gongylonematidae</taxon>
        <taxon>Gongylonema</taxon>
    </lineage>
</organism>
<dbReference type="EMBL" id="UYRT01028457">
    <property type="protein sequence ID" value="VDK67725.1"/>
    <property type="molecule type" value="Genomic_DNA"/>
</dbReference>
<gene>
    <name evidence="1" type="ORF">GPUH_LOCUS9061</name>
</gene>
<reference evidence="3" key="1">
    <citation type="submission" date="2016-06" db="UniProtKB">
        <authorList>
            <consortium name="WormBaseParasite"/>
        </authorList>
    </citation>
    <scope>IDENTIFICATION</scope>
</reference>
<dbReference type="InterPro" id="IPR052740">
    <property type="entry name" value="CE4"/>
</dbReference>